<sequence length="72" mass="8499">MYTFNYDPQEEFLHGVIAIPARRALEKEKINSLEKLSDYSEKEIMQLHGFGKNTMVKLKNYMKENQVGFKEV</sequence>
<protein>
    <recommendedName>
        <fullName evidence="5">RNA polymerase alpha subunit C-terminal domain-containing protein</fullName>
    </recommendedName>
</protein>
<accession>A0A316WJD8</accession>
<proteinExistence type="predicted"/>
<comment type="caution">
    <text evidence="2">The sequence shown here is derived from an EMBL/GenBank/DDBJ whole genome shotgun (WGS) entry which is preliminary data.</text>
</comment>
<dbReference type="EMBL" id="PPEG02000005">
    <property type="protein sequence ID" value="PWN61259.1"/>
    <property type="molecule type" value="Genomic_DNA"/>
</dbReference>
<dbReference type="Proteomes" id="UP000326384">
    <property type="component" value="Unassembled WGS sequence"/>
</dbReference>
<reference evidence="1 4" key="2">
    <citation type="journal article" date="2019" name="Stand. Genomic Sci.">
        <title>Draft Whole-Genome Sequence of a Novel Chryseobacterium viscerum Strain Isolated from Fresh Water at Dripping Springs, New Mexico.</title>
        <authorList>
            <person name="Kyndt J.A."/>
            <person name="Moore T.C."/>
        </authorList>
    </citation>
    <scope>NUCLEOTIDE SEQUENCE [LARGE SCALE GENOMIC DNA]</scope>
    <source>
        <strain evidence="1 4">DPS</strain>
    </source>
</reference>
<keyword evidence="4" id="KW-1185">Reference proteome</keyword>
<dbReference type="EMBL" id="VTPV01000003">
    <property type="protein sequence ID" value="KAB1231712.1"/>
    <property type="molecule type" value="Genomic_DNA"/>
</dbReference>
<dbReference type="AlphaFoldDB" id="A0A316WJD8"/>
<organism evidence="2 3">
    <name type="scientific">Chryseobacterium viscerum</name>
    <dbReference type="NCBI Taxonomy" id="1037377"/>
    <lineage>
        <taxon>Bacteria</taxon>
        <taxon>Pseudomonadati</taxon>
        <taxon>Bacteroidota</taxon>
        <taxon>Flavobacteriia</taxon>
        <taxon>Flavobacteriales</taxon>
        <taxon>Weeksellaceae</taxon>
        <taxon>Chryseobacterium group</taxon>
        <taxon>Chryseobacterium</taxon>
    </lineage>
</organism>
<dbReference type="Gene3D" id="1.10.150.20">
    <property type="entry name" value="5' to 3' exonuclease, C-terminal subdomain"/>
    <property type="match status" value="1"/>
</dbReference>
<dbReference type="SUPFAM" id="SSF47789">
    <property type="entry name" value="C-terminal domain of RNA polymerase alpha subunit"/>
    <property type="match status" value="1"/>
</dbReference>
<evidence type="ECO:0000313" key="3">
    <source>
        <dbReference type="Proteomes" id="UP000236413"/>
    </source>
</evidence>
<evidence type="ECO:0000313" key="2">
    <source>
        <dbReference type="EMBL" id="PWN61259.1"/>
    </source>
</evidence>
<dbReference type="Proteomes" id="UP000236413">
    <property type="component" value="Unassembled WGS sequence"/>
</dbReference>
<evidence type="ECO:0000313" key="4">
    <source>
        <dbReference type="Proteomes" id="UP000326384"/>
    </source>
</evidence>
<evidence type="ECO:0008006" key="5">
    <source>
        <dbReference type="Google" id="ProtNLM"/>
    </source>
</evidence>
<evidence type="ECO:0000313" key="1">
    <source>
        <dbReference type="EMBL" id="KAB1231712.1"/>
    </source>
</evidence>
<name>A0A316WJD8_9FLAO</name>
<reference evidence="2 3" key="1">
    <citation type="submission" date="2018-04" db="EMBL/GenBank/DDBJ databases">
        <title>Chryseobacterium oncorhynchi 701B-08T from rainbow trout, and Chryseobacterium viscerum 687B-08T from diseased fish.</title>
        <authorList>
            <person name="Jeong J.-J."/>
            <person name="Lee Y.J."/>
            <person name="Pathiraja D."/>
            <person name="Park B."/>
            <person name="Choi I.-G."/>
            <person name="Kim K.D."/>
        </authorList>
    </citation>
    <scope>NUCLEOTIDE SEQUENCE [LARGE SCALE GENOMIC DNA]</scope>
    <source>
        <strain evidence="2 3">687B-08</strain>
    </source>
</reference>
<gene>
    <name evidence="2" type="ORF">C1634_012215</name>
    <name evidence="1" type="ORF">F8D52_06990</name>
</gene>